<evidence type="ECO:0008006" key="3">
    <source>
        <dbReference type="Google" id="ProtNLM"/>
    </source>
</evidence>
<sequence length="82" mass="8977">MREIVPRPGCRPSRRPALVRFPGVHDEWSAALTGGLTLRERVVNGQLGPVAEFDGAVVTVLAFDVAGDRVSRTWAVRNPEKL</sequence>
<dbReference type="Proteomes" id="UP000184428">
    <property type="component" value="Unassembled WGS sequence"/>
</dbReference>
<evidence type="ECO:0000313" key="1">
    <source>
        <dbReference type="EMBL" id="SHN51264.1"/>
    </source>
</evidence>
<reference evidence="1 2" key="1">
    <citation type="submission" date="2016-12" db="EMBL/GenBank/DDBJ databases">
        <authorList>
            <person name="Song W.-J."/>
            <person name="Kurnit D.M."/>
        </authorList>
    </citation>
    <scope>NUCLEOTIDE SEQUENCE [LARGE SCALE GENOMIC DNA]</scope>
    <source>
        <strain evidence="1 2">DSM 43162</strain>
    </source>
</reference>
<evidence type="ECO:0000313" key="2">
    <source>
        <dbReference type="Proteomes" id="UP000184428"/>
    </source>
</evidence>
<dbReference type="EMBL" id="FRDM01000001">
    <property type="protein sequence ID" value="SHN51264.1"/>
    <property type="molecule type" value="Genomic_DNA"/>
</dbReference>
<accession>A0A1M7RYQ1</accession>
<proteinExistence type="predicted"/>
<organism evidence="1 2">
    <name type="scientific">Geodermatophilus obscurus</name>
    <dbReference type="NCBI Taxonomy" id="1861"/>
    <lineage>
        <taxon>Bacteria</taxon>
        <taxon>Bacillati</taxon>
        <taxon>Actinomycetota</taxon>
        <taxon>Actinomycetes</taxon>
        <taxon>Geodermatophilales</taxon>
        <taxon>Geodermatophilaceae</taxon>
        <taxon>Geodermatophilus</taxon>
    </lineage>
</organism>
<name>A0A1M7RYQ1_9ACTN</name>
<dbReference type="RefSeq" id="WP_175561237.1">
    <property type="nucleotide sequence ID" value="NZ_FRDM01000001.1"/>
</dbReference>
<protein>
    <recommendedName>
        <fullName evidence="3">RNA polymerase sigma-70 factor, ECF subfamily</fullName>
    </recommendedName>
</protein>
<dbReference type="AlphaFoldDB" id="A0A1M7RYQ1"/>
<gene>
    <name evidence="1" type="ORF">SAMN05660350_00265</name>
</gene>